<reference evidence="2" key="1">
    <citation type="submission" date="2017-09" db="EMBL/GenBank/DDBJ databases">
        <authorList>
            <person name="Varghese N."/>
            <person name="Submissions S."/>
        </authorList>
    </citation>
    <scope>NUCLEOTIDE SEQUENCE [LARGE SCALE GENOMIC DNA]</scope>
    <source>
        <strain evidence="2">DSM 25885</strain>
    </source>
</reference>
<dbReference type="EMBL" id="OBEH01000001">
    <property type="protein sequence ID" value="SNY94689.1"/>
    <property type="molecule type" value="Genomic_DNA"/>
</dbReference>
<dbReference type="AlphaFoldDB" id="A0A285MC31"/>
<organism evidence="1 2">
    <name type="scientific">Flagellimonas pacifica</name>
    <dbReference type="NCBI Taxonomy" id="1247520"/>
    <lineage>
        <taxon>Bacteria</taxon>
        <taxon>Pseudomonadati</taxon>
        <taxon>Bacteroidota</taxon>
        <taxon>Flavobacteriia</taxon>
        <taxon>Flavobacteriales</taxon>
        <taxon>Flavobacteriaceae</taxon>
        <taxon>Flagellimonas</taxon>
    </lineage>
</organism>
<evidence type="ECO:0000313" key="2">
    <source>
        <dbReference type="Proteomes" id="UP000219048"/>
    </source>
</evidence>
<keyword evidence="2" id="KW-1185">Reference proteome</keyword>
<sequence>MPTHTLNIVLKTKTVKQLDNTKSDFSNGVAFFVLYI</sequence>
<gene>
    <name evidence="1" type="ORF">SAMN06265377_0349</name>
</gene>
<dbReference type="Proteomes" id="UP000219048">
    <property type="component" value="Unassembled WGS sequence"/>
</dbReference>
<accession>A0A285MC31</accession>
<evidence type="ECO:0000313" key="1">
    <source>
        <dbReference type="EMBL" id="SNY94689.1"/>
    </source>
</evidence>
<protein>
    <submittedName>
        <fullName evidence="1">Uncharacterized protein</fullName>
    </submittedName>
</protein>
<name>A0A285MC31_9FLAO</name>
<proteinExistence type="predicted"/>